<proteinExistence type="predicted"/>
<keyword evidence="2" id="KW-1185">Reference proteome</keyword>
<evidence type="ECO:0000313" key="2">
    <source>
        <dbReference type="Proteomes" id="UP001589733"/>
    </source>
</evidence>
<sequence length="240" mass="26101">MAISHTEEPMTSPSLQHIQTVLLDDLGLVWARFQNRNWVHADLTPLIESTPSAGLTDLKNFQAGDINTNGTHLQWPTGASLPLTELSGAVGSISPAGAVIRQLSSHPHGWYRPLLPLHGNRAPWEHQAQAEAAALLADALAYSVHQFQLLIASYPAEPGDLSARLLDLLDLIDSTNHAHARHHLLTPWAVGRHTPHLITPLTAIHHGRLALVEHILATRQPLSSVPLTVFGHNAKDHDPA</sequence>
<protein>
    <submittedName>
        <fullName evidence="1">Uncharacterized protein</fullName>
    </submittedName>
</protein>
<accession>A0ABV6AVX9</accession>
<dbReference type="Proteomes" id="UP001589733">
    <property type="component" value="Unassembled WGS sequence"/>
</dbReference>
<name>A0ABV6AVX9_9DEIO</name>
<gene>
    <name evidence="1" type="ORF">ACFFLM_06695</name>
</gene>
<reference evidence="1 2" key="1">
    <citation type="submission" date="2024-09" db="EMBL/GenBank/DDBJ databases">
        <authorList>
            <person name="Sun Q."/>
            <person name="Mori K."/>
        </authorList>
    </citation>
    <scope>NUCLEOTIDE SEQUENCE [LARGE SCALE GENOMIC DNA]</scope>
    <source>
        <strain evidence="1 2">JCM 13503</strain>
    </source>
</reference>
<organism evidence="1 2">
    <name type="scientific">Deinococcus oregonensis</name>
    <dbReference type="NCBI Taxonomy" id="1805970"/>
    <lineage>
        <taxon>Bacteria</taxon>
        <taxon>Thermotogati</taxon>
        <taxon>Deinococcota</taxon>
        <taxon>Deinococci</taxon>
        <taxon>Deinococcales</taxon>
        <taxon>Deinococcaceae</taxon>
        <taxon>Deinococcus</taxon>
    </lineage>
</organism>
<dbReference type="RefSeq" id="WP_380007075.1">
    <property type="nucleotide sequence ID" value="NZ_JBHLYR010000021.1"/>
</dbReference>
<dbReference type="EMBL" id="JBHLYR010000021">
    <property type="protein sequence ID" value="MFB9991653.1"/>
    <property type="molecule type" value="Genomic_DNA"/>
</dbReference>
<evidence type="ECO:0000313" key="1">
    <source>
        <dbReference type="EMBL" id="MFB9991653.1"/>
    </source>
</evidence>
<comment type="caution">
    <text evidence="1">The sequence shown here is derived from an EMBL/GenBank/DDBJ whole genome shotgun (WGS) entry which is preliminary data.</text>
</comment>